<name>A0AAQ3Q5Q6_9LILI</name>
<evidence type="ECO:0000256" key="2">
    <source>
        <dbReference type="ARBA" id="ARBA00012483"/>
    </source>
</evidence>
<evidence type="ECO:0000256" key="8">
    <source>
        <dbReference type="PROSITE-ProRule" id="PRU00175"/>
    </source>
</evidence>
<dbReference type="PANTHER" id="PTHR46463:SF38">
    <property type="entry name" value="RING_U-BOX SUPERFAMILY PROTEIN-RELATED"/>
    <property type="match status" value="1"/>
</dbReference>
<dbReference type="PANTHER" id="PTHR46463">
    <property type="entry name" value="ZINC FINGER, RING/FYVE/PHD-TYPE"/>
    <property type="match status" value="1"/>
</dbReference>
<keyword evidence="4" id="KW-0479">Metal-binding</keyword>
<evidence type="ECO:0000256" key="5">
    <source>
        <dbReference type="ARBA" id="ARBA00022771"/>
    </source>
</evidence>
<dbReference type="InterPro" id="IPR001841">
    <property type="entry name" value="Znf_RING"/>
</dbReference>
<accession>A0AAQ3Q5Q6</accession>
<dbReference type="EC" id="2.3.2.27" evidence="2"/>
<dbReference type="Proteomes" id="UP001327560">
    <property type="component" value="Chromosome 2"/>
</dbReference>
<keyword evidence="3" id="KW-0808">Transferase</keyword>
<keyword evidence="5 8" id="KW-0863">Zinc-finger</keyword>
<gene>
    <name evidence="10" type="ORF">Cni_G06203</name>
</gene>
<evidence type="ECO:0000256" key="6">
    <source>
        <dbReference type="ARBA" id="ARBA00022786"/>
    </source>
</evidence>
<evidence type="ECO:0000259" key="9">
    <source>
        <dbReference type="PROSITE" id="PS50089"/>
    </source>
</evidence>
<evidence type="ECO:0000313" key="10">
    <source>
        <dbReference type="EMBL" id="WOK97495.1"/>
    </source>
</evidence>
<dbReference type="GO" id="GO:0061630">
    <property type="term" value="F:ubiquitin protein ligase activity"/>
    <property type="evidence" value="ECO:0007669"/>
    <property type="project" value="UniProtKB-EC"/>
</dbReference>
<dbReference type="Gene3D" id="3.30.40.10">
    <property type="entry name" value="Zinc/RING finger domain, C3HC4 (zinc finger)"/>
    <property type="match status" value="1"/>
</dbReference>
<keyword evidence="7" id="KW-0862">Zinc</keyword>
<organism evidence="10 11">
    <name type="scientific">Canna indica</name>
    <name type="common">Indian-shot</name>
    <dbReference type="NCBI Taxonomy" id="4628"/>
    <lineage>
        <taxon>Eukaryota</taxon>
        <taxon>Viridiplantae</taxon>
        <taxon>Streptophyta</taxon>
        <taxon>Embryophyta</taxon>
        <taxon>Tracheophyta</taxon>
        <taxon>Spermatophyta</taxon>
        <taxon>Magnoliopsida</taxon>
        <taxon>Liliopsida</taxon>
        <taxon>Zingiberales</taxon>
        <taxon>Cannaceae</taxon>
        <taxon>Canna</taxon>
    </lineage>
</organism>
<feature type="domain" description="RING-type" evidence="9">
    <location>
        <begin position="150"/>
        <end position="190"/>
    </location>
</feature>
<evidence type="ECO:0000256" key="4">
    <source>
        <dbReference type="ARBA" id="ARBA00022723"/>
    </source>
</evidence>
<evidence type="ECO:0000256" key="7">
    <source>
        <dbReference type="ARBA" id="ARBA00022833"/>
    </source>
</evidence>
<dbReference type="SMART" id="SM00184">
    <property type="entry name" value="RING"/>
    <property type="match status" value="1"/>
</dbReference>
<dbReference type="GO" id="GO:0008270">
    <property type="term" value="F:zinc ion binding"/>
    <property type="evidence" value="ECO:0007669"/>
    <property type="project" value="UniProtKB-KW"/>
</dbReference>
<comment type="catalytic activity">
    <reaction evidence="1">
        <text>S-ubiquitinyl-[E2 ubiquitin-conjugating enzyme]-L-cysteine + [acceptor protein]-L-lysine = [E2 ubiquitin-conjugating enzyme]-L-cysteine + N(6)-ubiquitinyl-[acceptor protein]-L-lysine.</text>
        <dbReference type="EC" id="2.3.2.27"/>
    </reaction>
</comment>
<keyword evidence="6" id="KW-0833">Ubl conjugation pathway</keyword>
<dbReference type="EMBL" id="CP136891">
    <property type="protein sequence ID" value="WOK97495.1"/>
    <property type="molecule type" value="Genomic_DNA"/>
</dbReference>
<dbReference type="PROSITE" id="PS50089">
    <property type="entry name" value="ZF_RING_2"/>
    <property type="match status" value="1"/>
</dbReference>
<proteinExistence type="predicted"/>
<dbReference type="SUPFAM" id="SSF57850">
    <property type="entry name" value="RING/U-box"/>
    <property type="match status" value="1"/>
</dbReference>
<sequence>MVCICCCFRSDDSEEQEHPTGRCICFQQLTRIIGHMTRGAGLAIFYICHFGLRTYLGTNCRKEYQYRSLFQRRERERVAPSGEQSLCQDNRYMLQRGKDPIPLHGKSQLLRDEKIELMGRKENLNESKSEGGSRTTYSEISAASKDEDLCPICLEEYTFENPRISLQCTHQYHLSCVYEWMERSKNCPMCYQIMFFSEET</sequence>
<keyword evidence="11" id="KW-1185">Reference proteome</keyword>
<evidence type="ECO:0000256" key="3">
    <source>
        <dbReference type="ARBA" id="ARBA00022679"/>
    </source>
</evidence>
<protein>
    <recommendedName>
        <fullName evidence="2">RING-type E3 ubiquitin transferase</fullName>
        <ecNumber evidence="2">2.3.2.27</ecNumber>
    </recommendedName>
</protein>
<reference evidence="10 11" key="1">
    <citation type="submission" date="2023-10" db="EMBL/GenBank/DDBJ databases">
        <title>Chromosome-scale genome assembly provides insights into flower coloration mechanisms of Canna indica.</title>
        <authorList>
            <person name="Li C."/>
        </authorList>
    </citation>
    <scope>NUCLEOTIDE SEQUENCE [LARGE SCALE GENOMIC DNA]</scope>
    <source>
        <tissue evidence="10">Flower</tissue>
    </source>
</reference>
<evidence type="ECO:0000256" key="1">
    <source>
        <dbReference type="ARBA" id="ARBA00000900"/>
    </source>
</evidence>
<dbReference type="AlphaFoldDB" id="A0AAQ3Q5Q6"/>
<dbReference type="Pfam" id="PF13639">
    <property type="entry name" value="zf-RING_2"/>
    <property type="match status" value="1"/>
</dbReference>
<evidence type="ECO:0000313" key="11">
    <source>
        <dbReference type="Proteomes" id="UP001327560"/>
    </source>
</evidence>
<dbReference type="InterPro" id="IPR013083">
    <property type="entry name" value="Znf_RING/FYVE/PHD"/>
</dbReference>